<evidence type="ECO:0000256" key="1">
    <source>
        <dbReference type="SAM" id="MobiDB-lite"/>
    </source>
</evidence>
<feature type="region of interest" description="Disordered" evidence="1">
    <location>
        <begin position="189"/>
        <end position="269"/>
    </location>
</feature>
<dbReference type="EMBL" id="JACHHG010000003">
    <property type="protein sequence ID" value="MBB6097706.1"/>
    <property type="molecule type" value="Genomic_DNA"/>
</dbReference>
<gene>
    <name evidence="3" type="ORF">HNR42_001123</name>
</gene>
<evidence type="ECO:0000313" key="4">
    <source>
        <dbReference type="Proteomes" id="UP000569951"/>
    </source>
</evidence>
<accession>A0A841HXT8</accession>
<organism evidence="3 4">
    <name type="scientific">Deinobacterium chartae</name>
    <dbReference type="NCBI Taxonomy" id="521158"/>
    <lineage>
        <taxon>Bacteria</taxon>
        <taxon>Thermotogati</taxon>
        <taxon>Deinococcota</taxon>
        <taxon>Deinococci</taxon>
        <taxon>Deinococcales</taxon>
        <taxon>Deinococcaceae</taxon>
        <taxon>Deinobacterium</taxon>
    </lineage>
</organism>
<sequence>MKKGVDLKNVRLPQLSRPAKLAIIGALAVGVAGLGSYLWLASSVPAPEAGVPTSPPVTGTPQPQTGVQVPSQPNDPVRVGAPLEVKPIPFLVSTAQVQAEGARSANVSRRTTAQVSGGNSVVNPFRPLRLAPVETEANTPAVVSQPPVNVTPSTPLGTAPGTFAPTSVAPAPVSPSGRPIVVRPSQVFPGSAAVPTPSEPTRVTPAPTVRIRPGQPLPSASSTSPASPIEVTPPRPRVNTPLPNVRPPRSQVSSDLPATLGRGTLPVTPRLMPLGTADAANEPVGAVTVPDATPAPGSEPAPDGGPAATPAPGASADVGGLLPAGTAAPAPSALRQYVTDQQLSYSAVVLGPVNTAIFRTSSGYRIAILGQTLPGTQIVVKSITAQQAILQLGDETLELNLDRR</sequence>
<evidence type="ECO:0000256" key="2">
    <source>
        <dbReference type="SAM" id="Phobius"/>
    </source>
</evidence>
<feature type="compositionally biased region" description="Low complexity" evidence="1">
    <location>
        <begin position="300"/>
        <end position="323"/>
    </location>
</feature>
<feature type="transmembrane region" description="Helical" evidence="2">
    <location>
        <begin position="21"/>
        <end position="40"/>
    </location>
</feature>
<keyword evidence="2" id="KW-0812">Transmembrane</keyword>
<feature type="region of interest" description="Disordered" evidence="1">
    <location>
        <begin position="286"/>
        <end position="323"/>
    </location>
</feature>
<keyword evidence="2" id="KW-0472">Membrane</keyword>
<dbReference type="RefSeq" id="WP_183985403.1">
    <property type="nucleotide sequence ID" value="NZ_JACHHG010000003.1"/>
</dbReference>
<dbReference type="AlphaFoldDB" id="A0A841HXT8"/>
<evidence type="ECO:0000313" key="3">
    <source>
        <dbReference type="EMBL" id="MBB6097706.1"/>
    </source>
</evidence>
<feature type="compositionally biased region" description="Low complexity" evidence="1">
    <location>
        <begin position="50"/>
        <end position="72"/>
    </location>
</feature>
<proteinExistence type="predicted"/>
<feature type="compositionally biased region" description="Low complexity" evidence="1">
    <location>
        <begin position="217"/>
        <end position="228"/>
    </location>
</feature>
<reference evidence="3 4" key="1">
    <citation type="submission" date="2020-08" db="EMBL/GenBank/DDBJ databases">
        <title>Genomic Encyclopedia of Type Strains, Phase IV (KMG-IV): sequencing the most valuable type-strain genomes for metagenomic binning, comparative biology and taxonomic classification.</title>
        <authorList>
            <person name="Goeker M."/>
        </authorList>
    </citation>
    <scope>NUCLEOTIDE SEQUENCE [LARGE SCALE GENOMIC DNA]</scope>
    <source>
        <strain evidence="3 4">DSM 21458</strain>
    </source>
</reference>
<keyword evidence="2" id="KW-1133">Transmembrane helix</keyword>
<comment type="caution">
    <text evidence="3">The sequence shown here is derived from an EMBL/GenBank/DDBJ whole genome shotgun (WGS) entry which is preliminary data.</text>
</comment>
<name>A0A841HXT8_9DEIO</name>
<feature type="region of interest" description="Disordered" evidence="1">
    <location>
        <begin position="48"/>
        <end position="74"/>
    </location>
</feature>
<protein>
    <submittedName>
        <fullName evidence="3">Uncharacterized protein</fullName>
    </submittedName>
</protein>
<keyword evidence="4" id="KW-1185">Reference proteome</keyword>
<dbReference type="Proteomes" id="UP000569951">
    <property type="component" value="Unassembled WGS sequence"/>
</dbReference>